<dbReference type="Pfam" id="PF22588">
    <property type="entry name" value="dCache_1_like"/>
    <property type="match status" value="1"/>
</dbReference>
<dbReference type="EMBL" id="CP056030">
    <property type="protein sequence ID" value="QKZ03250.1"/>
    <property type="molecule type" value="Genomic_DNA"/>
</dbReference>
<dbReference type="InterPro" id="IPR000160">
    <property type="entry name" value="GGDEF_dom"/>
</dbReference>
<dbReference type="Gene3D" id="3.30.70.270">
    <property type="match status" value="1"/>
</dbReference>
<dbReference type="GO" id="GO:0005886">
    <property type="term" value="C:plasma membrane"/>
    <property type="evidence" value="ECO:0007669"/>
    <property type="project" value="UniProtKB-SubCell"/>
</dbReference>
<dbReference type="KEGG" id="pez:HWQ56_05405"/>
<dbReference type="InterPro" id="IPR050469">
    <property type="entry name" value="Diguanylate_Cyclase"/>
</dbReference>
<evidence type="ECO:0000256" key="2">
    <source>
        <dbReference type="ARBA" id="ARBA00004533"/>
    </source>
</evidence>
<dbReference type="SUPFAM" id="SSF55073">
    <property type="entry name" value="Nucleotide cyclase"/>
    <property type="match status" value="1"/>
</dbReference>
<dbReference type="AlphaFoldDB" id="A0A7D5HBN0"/>
<keyword evidence="5" id="KW-0812">Transmembrane</keyword>
<dbReference type="InterPro" id="IPR043128">
    <property type="entry name" value="Rev_trsase/Diguanyl_cyclase"/>
</dbReference>
<comment type="subcellular location">
    <subcellularLocation>
        <location evidence="2">Cell inner membrane</location>
    </subcellularLocation>
</comment>
<dbReference type="PANTHER" id="PTHR45138:SF9">
    <property type="entry name" value="DIGUANYLATE CYCLASE DGCM-RELATED"/>
    <property type="match status" value="1"/>
</dbReference>
<dbReference type="InterPro" id="IPR029787">
    <property type="entry name" value="Nucleotide_cyclase"/>
</dbReference>
<dbReference type="Pfam" id="PF00990">
    <property type="entry name" value="GGDEF"/>
    <property type="match status" value="1"/>
</dbReference>
<evidence type="ECO:0000256" key="4">
    <source>
        <dbReference type="ARBA" id="ARBA00034247"/>
    </source>
</evidence>
<evidence type="ECO:0000313" key="8">
    <source>
        <dbReference type="Proteomes" id="UP000509568"/>
    </source>
</evidence>
<dbReference type="Gene3D" id="3.30.450.20">
    <property type="entry name" value="PAS domain"/>
    <property type="match status" value="2"/>
</dbReference>
<comment type="cofactor">
    <cofactor evidence="1">
        <name>Mg(2+)</name>
        <dbReference type="ChEBI" id="CHEBI:18420"/>
    </cofactor>
</comment>
<sequence>MRLTHPTSRRQSRAPLRYLYIGCALAILAIVGIVTFLLVREHASAERSAARSANNIVQLINLDVQRNVDLYDQSIKGLIEATQHPDFQRIPQSLRHRVLFDAAVTGPFRGDILWLNPAGDIVADSRRYPPRQANFSDRPNFQYLRDHPDAGLEISAPFHDRIGNLGWCISFSRRMSSPSGEFLGVASGALQLAYFAELFKSLSIGKDSNVNLISEEGLFLAREPEMPGQNLIGQDFSQRPNFRRVVREGSGSFVSTSSLDNKERLYTFAKVGQLPLVVIVALSTEEVYAPWRRTVAFVGTATALLCLALSWLCLMMGRELRRRLSAERELATLASTDSLTGLANRRSLDRTLRTEWARAQRNGKPLSLLMIDVDHFKAFNERHGHPGGDEALRRVAKVIAGCIRRPADLAARYGGEEFMVVLAETDLNGALIIAETIRNAVEHQPPYGNDDRPVTVSVGIGTHRSRSGLKLEDLLAAADVALYQAKDNGRNQVGFRERAVG</sequence>
<dbReference type="InterPro" id="IPR054327">
    <property type="entry name" value="His-kinase-like_sensor"/>
</dbReference>
<dbReference type="CDD" id="cd12915">
    <property type="entry name" value="PDC2_DGC_like"/>
    <property type="match status" value="1"/>
</dbReference>
<comment type="catalytic activity">
    <reaction evidence="4">
        <text>2 GTP = 3',3'-c-di-GMP + 2 diphosphate</text>
        <dbReference type="Rhea" id="RHEA:24898"/>
        <dbReference type="ChEBI" id="CHEBI:33019"/>
        <dbReference type="ChEBI" id="CHEBI:37565"/>
        <dbReference type="ChEBI" id="CHEBI:58805"/>
        <dbReference type="EC" id="2.7.7.65"/>
    </reaction>
</comment>
<name>A0A7D5HBN0_9PSED</name>
<dbReference type="RefSeq" id="WP_158154409.1">
    <property type="nucleotide sequence ID" value="NZ_CP056030.1"/>
</dbReference>
<evidence type="ECO:0000256" key="1">
    <source>
        <dbReference type="ARBA" id="ARBA00001946"/>
    </source>
</evidence>
<dbReference type="CDD" id="cd01949">
    <property type="entry name" value="GGDEF"/>
    <property type="match status" value="1"/>
</dbReference>
<organism evidence="7 8">
    <name type="scientific">Pseudomonas eucalypticola</name>
    <dbReference type="NCBI Taxonomy" id="2599595"/>
    <lineage>
        <taxon>Bacteria</taxon>
        <taxon>Pseudomonadati</taxon>
        <taxon>Pseudomonadota</taxon>
        <taxon>Gammaproteobacteria</taxon>
        <taxon>Pseudomonadales</taxon>
        <taxon>Pseudomonadaceae</taxon>
        <taxon>Pseudomonas</taxon>
    </lineage>
</organism>
<proteinExistence type="predicted"/>
<dbReference type="Proteomes" id="UP000509568">
    <property type="component" value="Chromosome"/>
</dbReference>
<dbReference type="PANTHER" id="PTHR45138">
    <property type="entry name" value="REGULATORY COMPONENTS OF SENSORY TRANSDUCTION SYSTEM"/>
    <property type="match status" value="1"/>
</dbReference>
<dbReference type="CDD" id="cd12914">
    <property type="entry name" value="PDC1_DGC_like"/>
    <property type="match status" value="1"/>
</dbReference>
<dbReference type="GO" id="GO:0043709">
    <property type="term" value="P:cell adhesion involved in single-species biofilm formation"/>
    <property type="evidence" value="ECO:0007669"/>
    <property type="project" value="TreeGrafter"/>
</dbReference>
<feature type="domain" description="GGDEF" evidence="6">
    <location>
        <begin position="364"/>
        <end position="498"/>
    </location>
</feature>
<evidence type="ECO:0000256" key="5">
    <source>
        <dbReference type="SAM" id="Phobius"/>
    </source>
</evidence>
<evidence type="ECO:0000256" key="3">
    <source>
        <dbReference type="ARBA" id="ARBA00012528"/>
    </source>
</evidence>
<dbReference type="GO" id="GO:1902201">
    <property type="term" value="P:negative regulation of bacterial-type flagellum-dependent cell motility"/>
    <property type="evidence" value="ECO:0007669"/>
    <property type="project" value="TreeGrafter"/>
</dbReference>
<evidence type="ECO:0000313" key="7">
    <source>
        <dbReference type="EMBL" id="QKZ03250.1"/>
    </source>
</evidence>
<dbReference type="EC" id="2.7.7.65" evidence="3"/>
<dbReference type="GO" id="GO:0052621">
    <property type="term" value="F:diguanylate cyclase activity"/>
    <property type="evidence" value="ECO:0007669"/>
    <property type="project" value="UniProtKB-EC"/>
</dbReference>
<evidence type="ECO:0000259" key="6">
    <source>
        <dbReference type="PROSITE" id="PS50887"/>
    </source>
</evidence>
<accession>A0A7D5HBN0</accession>
<dbReference type="PROSITE" id="PS50887">
    <property type="entry name" value="GGDEF"/>
    <property type="match status" value="1"/>
</dbReference>
<dbReference type="SMART" id="SM00267">
    <property type="entry name" value="GGDEF"/>
    <property type="match status" value="1"/>
</dbReference>
<keyword evidence="8" id="KW-1185">Reference proteome</keyword>
<gene>
    <name evidence="7" type="ORF">HWQ56_05405</name>
</gene>
<feature type="transmembrane region" description="Helical" evidence="5">
    <location>
        <begin position="295"/>
        <end position="314"/>
    </location>
</feature>
<keyword evidence="5" id="KW-1133">Transmembrane helix</keyword>
<keyword evidence="5" id="KW-0472">Membrane</keyword>
<dbReference type="NCBIfam" id="TIGR00254">
    <property type="entry name" value="GGDEF"/>
    <property type="match status" value="1"/>
</dbReference>
<feature type="transmembrane region" description="Helical" evidence="5">
    <location>
        <begin position="18"/>
        <end position="39"/>
    </location>
</feature>
<protein>
    <recommendedName>
        <fullName evidence="3">diguanylate cyclase</fullName>
        <ecNumber evidence="3">2.7.7.65</ecNumber>
    </recommendedName>
</protein>
<dbReference type="FunFam" id="3.30.70.270:FF:000001">
    <property type="entry name" value="Diguanylate cyclase domain protein"/>
    <property type="match status" value="1"/>
</dbReference>
<reference evidence="7 8" key="1">
    <citation type="submission" date="2020-06" db="EMBL/GenBank/DDBJ databases">
        <title>Pseudomonas eucalypticola sp. nov., an endophyte of Eucalyptus dunnii leaves with biocontrol ability of eucalyptus leaf blight.</title>
        <authorList>
            <person name="Liu Y."/>
            <person name="Song Z."/>
            <person name="Zeng H."/>
            <person name="Lu M."/>
            <person name="Wang X."/>
            <person name="Lian X."/>
            <person name="Zhang Q."/>
        </authorList>
    </citation>
    <scope>NUCLEOTIDE SEQUENCE [LARGE SCALE GENOMIC DNA]</scope>
    <source>
        <strain evidence="7 8">NP-1</strain>
    </source>
</reference>